<feature type="non-terminal residue" evidence="1">
    <location>
        <position position="1"/>
    </location>
</feature>
<organism evidence="1 2">
    <name type="scientific">Ixodes persulcatus</name>
    <name type="common">Taiga tick</name>
    <dbReference type="NCBI Taxonomy" id="34615"/>
    <lineage>
        <taxon>Eukaryota</taxon>
        <taxon>Metazoa</taxon>
        <taxon>Ecdysozoa</taxon>
        <taxon>Arthropoda</taxon>
        <taxon>Chelicerata</taxon>
        <taxon>Arachnida</taxon>
        <taxon>Acari</taxon>
        <taxon>Parasitiformes</taxon>
        <taxon>Ixodida</taxon>
        <taxon>Ixodoidea</taxon>
        <taxon>Ixodidae</taxon>
        <taxon>Ixodinae</taxon>
        <taxon>Ixodes</taxon>
    </lineage>
</organism>
<dbReference type="EMBL" id="JABSTQ010007203">
    <property type="protein sequence ID" value="KAG0436102.1"/>
    <property type="molecule type" value="Genomic_DNA"/>
</dbReference>
<evidence type="ECO:0000313" key="1">
    <source>
        <dbReference type="EMBL" id="KAG0436102.1"/>
    </source>
</evidence>
<comment type="caution">
    <text evidence="1">The sequence shown here is derived from an EMBL/GenBank/DDBJ whole genome shotgun (WGS) entry which is preliminary data.</text>
</comment>
<sequence>ARALAGQLQYDSVDGASSSVKPSDQPDLPGEFDSAPGQNTKPEIERGERTADHGKGDGILLSPASTSFQALAGLDRPTLIAEQESDPSLRDLHKSEKEGVANKNIAFQTRSGVLYRQSGAKPSHSSRASAARREVNRQNAGALLDNSTISSKYPGIHECVLTSQLMFRREIKSGADAKSELSDCGFEKTLESGDQGFSGESGTENRLGIGRGLNFCREPPAARPRLSEERLLSAHPPDALPVGGGAVVPDRRQGAPSIRRVFPAPQVDEKERLVPDAVSSCNTWSQGKFLNRFVLHYEPLSYEPISSNPTQARRKRSLEQGHERVLLTFHAHSRSVDLFDEVHTSGRAEV</sequence>
<dbReference type="Proteomes" id="UP000805193">
    <property type="component" value="Unassembled WGS sequence"/>
</dbReference>
<name>A0AC60QLJ5_IXOPE</name>
<protein>
    <submittedName>
        <fullName evidence="1">Uncharacterized protein</fullName>
    </submittedName>
</protein>
<reference evidence="1 2" key="1">
    <citation type="journal article" date="2020" name="Cell">
        <title>Large-Scale Comparative Analyses of Tick Genomes Elucidate Their Genetic Diversity and Vector Capacities.</title>
        <authorList>
            <consortium name="Tick Genome and Microbiome Consortium (TIGMIC)"/>
            <person name="Jia N."/>
            <person name="Wang J."/>
            <person name="Shi W."/>
            <person name="Du L."/>
            <person name="Sun Y."/>
            <person name="Zhan W."/>
            <person name="Jiang J.F."/>
            <person name="Wang Q."/>
            <person name="Zhang B."/>
            <person name="Ji P."/>
            <person name="Bell-Sakyi L."/>
            <person name="Cui X.M."/>
            <person name="Yuan T.T."/>
            <person name="Jiang B.G."/>
            <person name="Yang W.F."/>
            <person name="Lam T.T."/>
            <person name="Chang Q.C."/>
            <person name="Ding S.J."/>
            <person name="Wang X.J."/>
            <person name="Zhu J.G."/>
            <person name="Ruan X.D."/>
            <person name="Zhao L."/>
            <person name="Wei J.T."/>
            <person name="Ye R.Z."/>
            <person name="Que T.C."/>
            <person name="Du C.H."/>
            <person name="Zhou Y.H."/>
            <person name="Cheng J.X."/>
            <person name="Dai P.F."/>
            <person name="Guo W.B."/>
            <person name="Han X.H."/>
            <person name="Huang E.J."/>
            <person name="Li L.F."/>
            <person name="Wei W."/>
            <person name="Gao Y.C."/>
            <person name="Liu J.Z."/>
            <person name="Shao H.Z."/>
            <person name="Wang X."/>
            <person name="Wang C.C."/>
            <person name="Yang T.C."/>
            <person name="Huo Q.B."/>
            <person name="Li W."/>
            <person name="Chen H.Y."/>
            <person name="Chen S.E."/>
            <person name="Zhou L.G."/>
            <person name="Ni X.B."/>
            <person name="Tian J.H."/>
            <person name="Sheng Y."/>
            <person name="Liu T."/>
            <person name="Pan Y.S."/>
            <person name="Xia L.Y."/>
            <person name="Li J."/>
            <person name="Zhao F."/>
            <person name="Cao W.C."/>
        </authorList>
    </citation>
    <scope>NUCLEOTIDE SEQUENCE [LARGE SCALE GENOMIC DNA]</scope>
    <source>
        <strain evidence="1">Iper-2018</strain>
    </source>
</reference>
<evidence type="ECO:0000313" key="2">
    <source>
        <dbReference type="Proteomes" id="UP000805193"/>
    </source>
</evidence>
<accession>A0AC60QLJ5</accession>
<proteinExistence type="predicted"/>
<keyword evidence="2" id="KW-1185">Reference proteome</keyword>
<gene>
    <name evidence="1" type="ORF">HPB47_018142</name>
</gene>